<evidence type="ECO:0000256" key="5">
    <source>
        <dbReference type="ARBA" id="ARBA00022741"/>
    </source>
</evidence>
<organism evidence="15 16">
    <name type="scientific">Camellia sinensis var. sinensis</name>
    <name type="common">China tea</name>
    <dbReference type="NCBI Taxonomy" id="542762"/>
    <lineage>
        <taxon>Eukaryota</taxon>
        <taxon>Viridiplantae</taxon>
        <taxon>Streptophyta</taxon>
        <taxon>Embryophyta</taxon>
        <taxon>Tracheophyta</taxon>
        <taxon>Spermatophyta</taxon>
        <taxon>Magnoliopsida</taxon>
        <taxon>eudicotyledons</taxon>
        <taxon>Gunneridae</taxon>
        <taxon>Pentapetalae</taxon>
        <taxon>asterids</taxon>
        <taxon>Ericales</taxon>
        <taxon>Theaceae</taxon>
        <taxon>Camellia</taxon>
    </lineage>
</organism>
<evidence type="ECO:0000313" key="15">
    <source>
        <dbReference type="EMBL" id="THG23483.1"/>
    </source>
</evidence>
<dbReference type="EMBL" id="SDRB02000284">
    <property type="protein sequence ID" value="THG23483.1"/>
    <property type="molecule type" value="Genomic_DNA"/>
</dbReference>
<keyword evidence="7 12" id="KW-0067">ATP-binding</keyword>
<proteinExistence type="inferred from homology"/>
<keyword evidence="3" id="KW-0808">Transferase</keyword>
<evidence type="ECO:0000256" key="2">
    <source>
        <dbReference type="ARBA" id="ARBA00022527"/>
    </source>
</evidence>
<dbReference type="InterPro" id="IPR001245">
    <property type="entry name" value="Ser-Thr/Tyr_kinase_cat_dom"/>
</dbReference>
<protein>
    <recommendedName>
        <fullName evidence="1">non-specific serine/threonine protein kinase</fullName>
        <ecNumber evidence="1">2.7.11.1</ecNumber>
    </recommendedName>
</protein>
<accession>A0A4S4F1Z4</accession>
<dbReference type="PROSITE" id="PS00107">
    <property type="entry name" value="PROTEIN_KINASE_ATP"/>
    <property type="match status" value="1"/>
</dbReference>
<feature type="domain" description="Protein kinase" evidence="14">
    <location>
        <begin position="38"/>
        <end position="203"/>
    </location>
</feature>
<evidence type="ECO:0000256" key="3">
    <source>
        <dbReference type="ARBA" id="ARBA00022679"/>
    </source>
</evidence>
<evidence type="ECO:0000259" key="14">
    <source>
        <dbReference type="PROSITE" id="PS50011"/>
    </source>
</evidence>
<dbReference type="InterPro" id="IPR011009">
    <property type="entry name" value="Kinase-like_dom_sf"/>
</dbReference>
<evidence type="ECO:0000256" key="9">
    <source>
        <dbReference type="ARBA" id="ARBA00023180"/>
    </source>
</evidence>
<feature type="binding site" evidence="12">
    <location>
        <position position="66"/>
    </location>
    <ligand>
        <name>ATP</name>
        <dbReference type="ChEBI" id="CHEBI:30616"/>
    </ligand>
</feature>
<comment type="catalytic activity">
    <reaction evidence="10">
        <text>L-threonyl-[protein] + ATP = O-phospho-L-threonyl-[protein] + ADP + H(+)</text>
        <dbReference type="Rhea" id="RHEA:46608"/>
        <dbReference type="Rhea" id="RHEA-COMP:11060"/>
        <dbReference type="Rhea" id="RHEA-COMP:11605"/>
        <dbReference type="ChEBI" id="CHEBI:15378"/>
        <dbReference type="ChEBI" id="CHEBI:30013"/>
        <dbReference type="ChEBI" id="CHEBI:30616"/>
        <dbReference type="ChEBI" id="CHEBI:61977"/>
        <dbReference type="ChEBI" id="CHEBI:456216"/>
        <dbReference type="EC" id="2.7.11.1"/>
    </reaction>
</comment>
<dbReference type="PROSITE" id="PS00108">
    <property type="entry name" value="PROTEIN_KINASE_ST"/>
    <property type="match status" value="1"/>
</dbReference>
<evidence type="ECO:0000256" key="7">
    <source>
        <dbReference type="ARBA" id="ARBA00022840"/>
    </source>
</evidence>
<dbReference type="InterPro" id="IPR017441">
    <property type="entry name" value="Protein_kinase_ATP_BS"/>
</dbReference>
<comment type="similarity">
    <text evidence="13">Belongs to the protein kinase superfamily.</text>
</comment>
<gene>
    <name evidence="15" type="ORF">TEA_008414</name>
</gene>
<dbReference type="GO" id="GO:0004674">
    <property type="term" value="F:protein serine/threonine kinase activity"/>
    <property type="evidence" value="ECO:0007669"/>
    <property type="project" value="UniProtKB-KW"/>
</dbReference>
<evidence type="ECO:0000256" key="8">
    <source>
        <dbReference type="ARBA" id="ARBA00023157"/>
    </source>
</evidence>
<evidence type="ECO:0000256" key="12">
    <source>
        <dbReference type="PROSITE-ProRule" id="PRU10141"/>
    </source>
</evidence>
<dbReference type="Pfam" id="PF07714">
    <property type="entry name" value="PK_Tyr_Ser-Thr"/>
    <property type="match status" value="1"/>
</dbReference>
<dbReference type="PROSITE" id="PS50011">
    <property type="entry name" value="PROTEIN_KINASE_DOM"/>
    <property type="match status" value="1"/>
</dbReference>
<comment type="catalytic activity">
    <reaction evidence="11">
        <text>L-seryl-[protein] + ATP = O-phospho-L-seryl-[protein] + ADP + H(+)</text>
        <dbReference type="Rhea" id="RHEA:17989"/>
        <dbReference type="Rhea" id="RHEA-COMP:9863"/>
        <dbReference type="Rhea" id="RHEA-COMP:11604"/>
        <dbReference type="ChEBI" id="CHEBI:15378"/>
        <dbReference type="ChEBI" id="CHEBI:29999"/>
        <dbReference type="ChEBI" id="CHEBI:30616"/>
        <dbReference type="ChEBI" id="CHEBI:83421"/>
        <dbReference type="ChEBI" id="CHEBI:456216"/>
        <dbReference type="EC" id="2.7.11.1"/>
    </reaction>
</comment>
<keyword evidence="6" id="KW-0418">Kinase</keyword>
<dbReference type="SUPFAM" id="SSF56112">
    <property type="entry name" value="Protein kinase-like (PK-like)"/>
    <property type="match status" value="1"/>
</dbReference>
<dbReference type="Gene3D" id="3.30.200.20">
    <property type="entry name" value="Phosphorylase Kinase, domain 1"/>
    <property type="match status" value="1"/>
</dbReference>
<sequence>MCQLKTDAAIIDKSNNGREDYELPLFTLSSIQIATSYFSVANKIGEGGFGHVYKGQFVNGQEIAVKRLSRSSQQGSEEFRNEVILISRLQHRNLVRILGCCTQGDERILIYEYLPNKSLDSFLFDETKRALLDWKIRVHIIEGIAQGLQYLHKYSRVRIIHRDLKASNVLLDNDMNPKISDFGTARIFGDNESRASTKRIVGT</sequence>
<dbReference type="FunFam" id="3.30.200.20:FF:000195">
    <property type="entry name" value="G-type lectin S-receptor-like serine/threonine-protein kinase"/>
    <property type="match status" value="1"/>
</dbReference>
<evidence type="ECO:0000256" key="11">
    <source>
        <dbReference type="ARBA" id="ARBA00048679"/>
    </source>
</evidence>
<evidence type="ECO:0000256" key="1">
    <source>
        <dbReference type="ARBA" id="ARBA00012513"/>
    </source>
</evidence>
<dbReference type="PANTHER" id="PTHR27002:SF925">
    <property type="entry name" value="RECEPTOR-LIKE SERINE_THREONINE-PROTEIN KINASE"/>
    <property type="match status" value="1"/>
</dbReference>
<keyword evidence="8" id="KW-1015">Disulfide bond</keyword>
<dbReference type="PANTHER" id="PTHR27002">
    <property type="entry name" value="RECEPTOR-LIKE SERINE/THREONINE-PROTEIN KINASE SD1-8"/>
    <property type="match status" value="1"/>
</dbReference>
<keyword evidence="4" id="KW-0732">Signal</keyword>
<dbReference type="GO" id="GO:0005886">
    <property type="term" value="C:plasma membrane"/>
    <property type="evidence" value="ECO:0007669"/>
    <property type="project" value="TreeGrafter"/>
</dbReference>
<dbReference type="Gene3D" id="1.10.510.10">
    <property type="entry name" value="Transferase(Phosphotransferase) domain 1"/>
    <property type="match status" value="1"/>
</dbReference>
<keyword evidence="16" id="KW-1185">Reference proteome</keyword>
<name>A0A4S4F1Z4_CAMSN</name>
<evidence type="ECO:0000256" key="13">
    <source>
        <dbReference type="RuleBase" id="RU000304"/>
    </source>
</evidence>
<dbReference type="AlphaFoldDB" id="A0A4S4F1Z4"/>
<keyword evidence="5 12" id="KW-0547">Nucleotide-binding</keyword>
<evidence type="ECO:0000256" key="4">
    <source>
        <dbReference type="ARBA" id="ARBA00022729"/>
    </source>
</evidence>
<dbReference type="InterPro" id="IPR008271">
    <property type="entry name" value="Ser/Thr_kinase_AS"/>
</dbReference>
<evidence type="ECO:0000313" key="16">
    <source>
        <dbReference type="Proteomes" id="UP000306102"/>
    </source>
</evidence>
<keyword evidence="2 13" id="KW-0723">Serine/threonine-protein kinase</keyword>
<comment type="caution">
    <text evidence="15">The sequence shown here is derived from an EMBL/GenBank/DDBJ whole genome shotgun (WGS) entry which is preliminary data.</text>
</comment>
<evidence type="ECO:0000256" key="10">
    <source>
        <dbReference type="ARBA" id="ARBA00047899"/>
    </source>
</evidence>
<dbReference type="EC" id="2.7.11.1" evidence="1"/>
<dbReference type="FunFam" id="1.10.510.10:FF:001019">
    <property type="entry name" value="G-type lectin S-receptor-like serine/threonine-protein kinase B120"/>
    <property type="match status" value="1"/>
</dbReference>
<keyword evidence="9" id="KW-0325">Glycoprotein</keyword>
<reference evidence="15 16" key="1">
    <citation type="journal article" date="2018" name="Proc. Natl. Acad. Sci. U.S.A.">
        <title>Draft genome sequence of Camellia sinensis var. sinensis provides insights into the evolution of the tea genome and tea quality.</title>
        <authorList>
            <person name="Wei C."/>
            <person name="Yang H."/>
            <person name="Wang S."/>
            <person name="Zhao J."/>
            <person name="Liu C."/>
            <person name="Gao L."/>
            <person name="Xia E."/>
            <person name="Lu Y."/>
            <person name="Tai Y."/>
            <person name="She G."/>
            <person name="Sun J."/>
            <person name="Cao H."/>
            <person name="Tong W."/>
            <person name="Gao Q."/>
            <person name="Li Y."/>
            <person name="Deng W."/>
            <person name="Jiang X."/>
            <person name="Wang W."/>
            <person name="Chen Q."/>
            <person name="Zhang S."/>
            <person name="Li H."/>
            <person name="Wu J."/>
            <person name="Wang P."/>
            <person name="Li P."/>
            <person name="Shi C."/>
            <person name="Zheng F."/>
            <person name="Jian J."/>
            <person name="Huang B."/>
            <person name="Shan D."/>
            <person name="Shi M."/>
            <person name="Fang C."/>
            <person name="Yue Y."/>
            <person name="Li F."/>
            <person name="Li D."/>
            <person name="Wei S."/>
            <person name="Han B."/>
            <person name="Jiang C."/>
            <person name="Yin Y."/>
            <person name="Xia T."/>
            <person name="Zhang Z."/>
            <person name="Bennetzen J.L."/>
            <person name="Zhao S."/>
            <person name="Wan X."/>
        </authorList>
    </citation>
    <scope>NUCLEOTIDE SEQUENCE [LARGE SCALE GENOMIC DNA]</scope>
    <source>
        <strain evidence="16">cv. Shuchazao</strain>
        <tissue evidence="15">Leaf</tissue>
    </source>
</reference>
<dbReference type="Proteomes" id="UP000306102">
    <property type="component" value="Unassembled WGS sequence"/>
</dbReference>
<evidence type="ECO:0000256" key="6">
    <source>
        <dbReference type="ARBA" id="ARBA00022777"/>
    </source>
</evidence>
<dbReference type="InterPro" id="IPR000719">
    <property type="entry name" value="Prot_kinase_dom"/>
</dbReference>
<dbReference type="SMART" id="SM00220">
    <property type="entry name" value="S_TKc"/>
    <property type="match status" value="1"/>
</dbReference>
<dbReference type="GO" id="GO:0005524">
    <property type="term" value="F:ATP binding"/>
    <property type="evidence" value="ECO:0007669"/>
    <property type="project" value="UniProtKB-UniRule"/>
</dbReference>